<dbReference type="SFLD" id="SFLDG01140">
    <property type="entry name" value="C2.B:_Phosphomannomutase_and_P"/>
    <property type="match status" value="1"/>
</dbReference>
<comment type="caution">
    <text evidence="1">The sequence shown here is derived from an EMBL/GenBank/DDBJ whole genome shotgun (WGS) entry which is preliminary data.</text>
</comment>
<organism evidence="1 2">
    <name type="scientific">Glutamicibacter arilaitensis</name>
    <dbReference type="NCBI Taxonomy" id="256701"/>
    <lineage>
        <taxon>Bacteria</taxon>
        <taxon>Bacillati</taxon>
        <taxon>Actinomycetota</taxon>
        <taxon>Actinomycetes</taxon>
        <taxon>Micrococcales</taxon>
        <taxon>Micrococcaceae</taxon>
        <taxon>Glutamicibacter</taxon>
    </lineage>
</organism>
<evidence type="ECO:0000313" key="2">
    <source>
        <dbReference type="Proteomes" id="UP000235739"/>
    </source>
</evidence>
<dbReference type="SFLD" id="SFLDS00003">
    <property type="entry name" value="Haloacid_Dehalogenase"/>
    <property type="match status" value="1"/>
</dbReference>
<name>A0A2N7S0Q4_9MICC</name>
<dbReference type="AlphaFoldDB" id="A0A2N7S0Q4"/>
<dbReference type="GO" id="GO:0000287">
    <property type="term" value="F:magnesium ion binding"/>
    <property type="evidence" value="ECO:0007669"/>
    <property type="project" value="TreeGrafter"/>
</dbReference>
<dbReference type="PANTHER" id="PTHR10000">
    <property type="entry name" value="PHOSPHOSERINE PHOSPHATASE"/>
    <property type="match status" value="1"/>
</dbReference>
<gene>
    <name evidence="1" type="ORF">CIK84_13840</name>
</gene>
<sequence>MTVMAKIGNDDRLDKQKLMICLDVDGTIVNHQGQMSQRVRDAARAVVERGHEVVISTGRSLGAALPVMEELGIDHGYVVVSNGGVLAKVTGSDIEVIHREVFDPSAALKALWKQLPKAKYALENERGEFLSNESFGDASFGAETKVVDFDELLENKAVRVVVFSTDNTAEEFGHAVQGLGLSGVTYSVGWTAWLDIAADGTTKASGLERLRAILKFDLADSLAVGDGRNDIEMLQWAGHGVAMGQAPDEVKDAADAVTEGVDDDGLAIVLEELLQD</sequence>
<dbReference type="GO" id="GO:0005829">
    <property type="term" value="C:cytosol"/>
    <property type="evidence" value="ECO:0007669"/>
    <property type="project" value="TreeGrafter"/>
</dbReference>
<accession>A0A2N7S0Q4</accession>
<dbReference type="PANTHER" id="PTHR10000:SF8">
    <property type="entry name" value="HAD SUPERFAMILY HYDROLASE-LIKE, TYPE 3"/>
    <property type="match status" value="1"/>
</dbReference>
<dbReference type="NCBIfam" id="TIGR01484">
    <property type="entry name" value="HAD-SF-IIB"/>
    <property type="match status" value="1"/>
</dbReference>
<dbReference type="Proteomes" id="UP000235739">
    <property type="component" value="Unassembled WGS sequence"/>
</dbReference>
<dbReference type="GO" id="GO:0016791">
    <property type="term" value="F:phosphatase activity"/>
    <property type="evidence" value="ECO:0007669"/>
    <property type="project" value="TreeGrafter"/>
</dbReference>
<dbReference type="NCBIfam" id="TIGR00099">
    <property type="entry name" value="Cof-subfamily"/>
    <property type="match status" value="1"/>
</dbReference>
<dbReference type="Gene3D" id="3.40.50.1000">
    <property type="entry name" value="HAD superfamily/HAD-like"/>
    <property type="match status" value="1"/>
</dbReference>
<keyword evidence="1" id="KW-0378">Hydrolase</keyword>
<dbReference type="EMBL" id="PNQX01000002">
    <property type="protein sequence ID" value="PMQ19719.1"/>
    <property type="molecule type" value="Genomic_DNA"/>
</dbReference>
<evidence type="ECO:0000313" key="1">
    <source>
        <dbReference type="EMBL" id="PMQ19719.1"/>
    </source>
</evidence>
<dbReference type="Gene3D" id="3.30.1240.10">
    <property type="match status" value="1"/>
</dbReference>
<dbReference type="SUPFAM" id="SSF56784">
    <property type="entry name" value="HAD-like"/>
    <property type="match status" value="1"/>
</dbReference>
<dbReference type="RefSeq" id="WP_102598788.1">
    <property type="nucleotide sequence ID" value="NZ_JBQDKG010000015.1"/>
</dbReference>
<dbReference type="PROSITE" id="PS01229">
    <property type="entry name" value="COF_2"/>
    <property type="match status" value="1"/>
</dbReference>
<reference evidence="1 2" key="1">
    <citation type="journal article" date="2017" name="Elife">
        <title>Extensive horizontal gene transfer in cheese-associated bacteria.</title>
        <authorList>
            <person name="Bonham K.S."/>
            <person name="Wolfe B.E."/>
            <person name="Dutton R.J."/>
        </authorList>
    </citation>
    <scope>NUCLEOTIDE SEQUENCE [LARGE SCALE GENOMIC DNA]</scope>
    <source>
        <strain evidence="1 2">JB182</strain>
    </source>
</reference>
<dbReference type="PRINTS" id="PR00119">
    <property type="entry name" value="CATATPASE"/>
</dbReference>
<dbReference type="Pfam" id="PF08282">
    <property type="entry name" value="Hydrolase_3"/>
    <property type="match status" value="1"/>
</dbReference>
<proteinExistence type="predicted"/>
<dbReference type="InterPro" id="IPR006379">
    <property type="entry name" value="HAD-SF_hydro_IIB"/>
</dbReference>
<dbReference type="InterPro" id="IPR036412">
    <property type="entry name" value="HAD-like_sf"/>
</dbReference>
<dbReference type="InterPro" id="IPR000150">
    <property type="entry name" value="Cof"/>
</dbReference>
<protein>
    <submittedName>
        <fullName evidence="1">HAD family hydrolase</fullName>
    </submittedName>
</protein>
<dbReference type="InterPro" id="IPR023214">
    <property type="entry name" value="HAD_sf"/>
</dbReference>